<dbReference type="EMBL" id="LBSM01000007">
    <property type="protein sequence ID" value="KKQ18232.1"/>
    <property type="molecule type" value="Genomic_DNA"/>
</dbReference>
<dbReference type="PROSITE" id="PS50889">
    <property type="entry name" value="S4"/>
    <property type="match status" value="1"/>
</dbReference>
<dbReference type="Pfam" id="PF01479">
    <property type="entry name" value="S4"/>
    <property type="match status" value="1"/>
</dbReference>
<keyword evidence="3 7" id="KW-0694">RNA-binding</keyword>
<comment type="similarity">
    <text evidence="1 7 8">Belongs to the universal ribosomal protein uS4 family.</text>
</comment>
<sequence length="198" mass="22618">MDNNNCRQCRKFGTKLFLKGERCLSPKCAVTRRNYAPGGQGAKSRPPRKSEYGIQLAEKQKAKTEYGLRERQFAKIFTTASKSKTATGSELLKLLEIRLDNVIYRLGWATSRAQARQIVLHRKIKLNNKIANIPSIVLEPGDKISPKDKKSVSPVKTVMPKWLKLEAKEQTAEILRLPERTEIESDIDEQLITEFYSR</sequence>
<dbReference type="AlphaFoldDB" id="A0A0G0FKJ5"/>
<accession>A0A0G0FKJ5</accession>
<dbReference type="InterPro" id="IPR018079">
    <property type="entry name" value="Ribosomal_uS4_CS"/>
</dbReference>
<dbReference type="PROSITE" id="PS00632">
    <property type="entry name" value="RIBOSOMAL_S4"/>
    <property type="match status" value="1"/>
</dbReference>
<evidence type="ECO:0000256" key="2">
    <source>
        <dbReference type="ARBA" id="ARBA00022730"/>
    </source>
</evidence>
<dbReference type="NCBIfam" id="TIGR01017">
    <property type="entry name" value="rpsD_bact"/>
    <property type="match status" value="1"/>
</dbReference>
<evidence type="ECO:0000256" key="5">
    <source>
        <dbReference type="ARBA" id="ARBA00023274"/>
    </source>
</evidence>
<protein>
    <recommendedName>
        <fullName evidence="6 7">Small ribosomal subunit protein uS4</fullName>
    </recommendedName>
</protein>
<dbReference type="InterPro" id="IPR005709">
    <property type="entry name" value="Ribosomal_uS4_bac-type"/>
</dbReference>
<dbReference type="FunFam" id="3.10.290.10:FF:000001">
    <property type="entry name" value="30S ribosomal protein S4"/>
    <property type="match status" value="1"/>
</dbReference>
<dbReference type="SUPFAM" id="SSF55174">
    <property type="entry name" value="Alpha-L RNA-binding motif"/>
    <property type="match status" value="1"/>
</dbReference>
<dbReference type="InterPro" id="IPR002942">
    <property type="entry name" value="S4_RNA-bd"/>
</dbReference>
<evidence type="ECO:0000256" key="3">
    <source>
        <dbReference type="ARBA" id="ARBA00022884"/>
    </source>
</evidence>
<dbReference type="InterPro" id="IPR022801">
    <property type="entry name" value="Ribosomal_uS4"/>
</dbReference>
<dbReference type="Gene3D" id="3.10.290.10">
    <property type="entry name" value="RNA-binding S4 domain"/>
    <property type="match status" value="1"/>
</dbReference>
<dbReference type="SMART" id="SM01390">
    <property type="entry name" value="Ribosomal_S4"/>
    <property type="match status" value="1"/>
</dbReference>
<keyword evidence="5 7" id="KW-0687">Ribonucleoprotein</keyword>
<dbReference type="PATRIC" id="fig|1618331.3.peg.516"/>
<dbReference type="CDD" id="cd00165">
    <property type="entry name" value="S4"/>
    <property type="match status" value="1"/>
</dbReference>
<comment type="function">
    <text evidence="7">One of the primary rRNA binding proteins, it binds directly to 16S rRNA where it nucleates assembly of the body of the 30S subunit.</text>
</comment>
<evidence type="ECO:0000256" key="8">
    <source>
        <dbReference type="RuleBase" id="RU003699"/>
    </source>
</evidence>
<evidence type="ECO:0000256" key="1">
    <source>
        <dbReference type="ARBA" id="ARBA00007465"/>
    </source>
</evidence>
<dbReference type="Pfam" id="PF00163">
    <property type="entry name" value="Ribosomal_S4"/>
    <property type="match status" value="1"/>
</dbReference>
<evidence type="ECO:0000313" key="11">
    <source>
        <dbReference type="EMBL" id="KKQ18232.1"/>
    </source>
</evidence>
<keyword evidence="4 7" id="KW-0689">Ribosomal protein</keyword>
<organism evidence="11 12">
    <name type="scientific">Berkelbacteria bacterium GW2011_GWA1_36_9</name>
    <dbReference type="NCBI Taxonomy" id="1618331"/>
    <lineage>
        <taxon>Bacteria</taxon>
        <taxon>Candidatus Berkelbacteria</taxon>
    </lineage>
</organism>
<dbReference type="HAMAP" id="MF_01306_B">
    <property type="entry name" value="Ribosomal_uS4_B"/>
    <property type="match status" value="1"/>
</dbReference>
<gene>
    <name evidence="7" type="primary">rpsD</name>
    <name evidence="11" type="ORF">US31_C0007G0038</name>
</gene>
<reference evidence="11 12" key="1">
    <citation type="journal article" date="2015" name="Nature">
        <title>rRNA introns, odd ribosomes, and small enigmatic genomes across a large radiation of phyla.</title>
        <authorList>
            <person name="Brown C.T."/>
            <person name="Hug L.A."/>
            <person name="Thomas B.C."/>
            <person name="Sharon I."/>
            <person name="Castelle C.J."/>
            <person name="Singh A."/>
            <person name="Wilkins M.J."/>
            <person name="Williams K.H."/>
            <person name="Banfield J.F."/>
        </authorList>
    </citation>
    <scope>NUCLEOTIDE SEQUENCE [LARGE SCALE GENOMIC DNA]</scope>
</reference>
<dbReference type="PANTHER" id="PTHR11831:SF4">
    <property type="entry name" value="SMALL RIBOSOMAL SUBUNIT PROTEIN US4M"/>
    <property type="match status" value="1"/>
</dbReference>
<comment type="caution">
    <text evidence="11">The sequence shown here is derived from an EMBL/GenBank/DDBJ whole genome shotgun (WGS) entry which is preliminary data.</text>
</comment>
<evidence type="ECO:0000256" key="6">
    <source>
        <dbReference type="ARBA" id="ARBA00035254"/>
    </source>
</evidence>
<evidence type="ECO:0000259" key="9">
    <source>
        <dbReference type="SMART" id="SM00363"/>
    </source>
</evidence>
<dbReference type="InterPro" id="IPR036986">
    <property type="entry name" value="S4_RNA-bd_sf"/>
</dbReference>
<feature type="domain" description="RNA-binding S4" evidence="9">
    <location>
        <begin position="97"/>
        <end position="160"/>
    </location>
</feature>
<keyword evidence="2 7" id="KW-0699">rRNA-binding</keyword>
<dbReference type="NCBIfam" id="NF003717">
    <property type="entry name" value="PRK05327.1"/>
    <property type="match status" value="1"/>
</dbReference>
<dbReference type="GO" id="GO:0006412">
    <property type="term" value="P:translation"/>
    <property type="evidence" value="ECO:0007669"/>
    <property type="project" value="UniProtKB-UniRule"/>
</dbReference>
<dbReference type="PANTHER" id="PTHR11831">
    <property type="entry name" value="30S 40S RIBOSOMAL PROTEIN"/>
    <property type="match status" value="1"/>
</dbReference>
<dbReference type="InterPro" id="IPR001912">
    <property type="entry name" value="Ribosomal_uS4_N"/>
</dbReference>
<comment type="subunit">
    <text evidence="7">Part of the 30S ribosomal subunit. Contacts protein S5. The interaction surface between S4 and S5 is involved in control of translational fidelity.</text>
</comment>
<evidence type="ECO:0000259" key="10">
    <source>
        <dbReference type="SMART" id="SM01390"/>
    </source>
</evidence>
<dbReference type="GO" id="GO:0015935">
    <property type="term" value="C:small ribosomal subunit"/>
    <property type="evidence" value="ECO:0007669"/>
    <property type="project" value="InterPro"/>
</dbReference>
<feature type="domain" description="Small ribosomal subunit protein uS4 N-terminal" evidence="10">
    <location>
        <begin position="3"/>
        <end position="96"/>
    </location>
</feature>
<dbReference type="Gene3D" id="1.10.1050.10">
    <property type="entry name" value="Ribosomal Protein S4 Delta 41, Chain A, domain 1"/>
    <property type="match status" value="1"/>
</dbReference>
<dbReference type="GO" id="GO:0019843">
    <property type="term" value="F:rRNA binding"/>
    <property type="evidence" value="ECO:0007669"/>
    <property type="project" value="UniProtKB-UniRule"/>
</dbReference>
<proteinExistence type="inferred from homology"/>
<evidence type="ECO:0000256" key="7">
    <source>
        <dbReference type="HAMAP-Rule" id="MF_01306"/>
    </source>
</evidence>
<dbReference type="GO" id="GO:0003735">
    <property type="term" value="F:structural constituent of ribosome"/>
    <property type="evidence" value="ECO:0007669"/>
    <property type="project" value="InterPro"/>
</dbReference>
<name>A0A0G0FKJ5_9BACT</name>
<comment type="function">
    <text evidence="7">With S5 and S12 plays an important role in translational accuracy.</text>
</comment>
<dbReference type="GO" id="GO:0042274">
    <property type="term" value="P:ribosomal small subunit biogenesis"/>
    <property type="evidence" value="ECO:0007669"/>
    <property type="project" value="TreeGrafter"/>
</dbReference>
<dbReference type="SMART" id="SM00363">
    <property type="entry name" value="S4"/>
    <property type="match status" value="1"/>
</dbReference>
<dbReference type="Proteomes" id="UP000034508">
    <property type="component" value="Unassembled WGS sequence"/>
</dbReference>
<evidence type="ECO:0000256" key="4">
    <source>
        <dbReference type="ARBA" id="ARBA00022980"/>
    </source>
</evidence>
<evidence type="ECO:0000313" key="12">
    <source>
        <dbReference type="Proteomes" id="UP000034508"/>
    </source>
</evidence>